<reference evidence="1 2" key="1">
    <citation type="journal article" date="2016" name="Front. Microbiol.">
        <title>Genomic Resource of Rice Seed Associated Bacteria.</title>
        <authorList>
            <person name="Midha S."/>
            <person name="Bansal K."/>
            <person name="Sharma S."/>
            <person name="Kumar N."/>
            <person name="Patil P.P."/>
            <person name="Chaudhry V."/>
            <person name="Patil P.B."/>
        </authorList>
    </citation>
    <scope>NUCLEOTIDE SEQUENCE [LARGE SCALE GENOMIC DNA]</scope>
    <source>
        <strain evidence="1 2">NS263</strain>
    </source>
</reference>
<dbReference type="RefSeq" id="WP_058729396.1">
    <property type="nucleotide sequence ID" value="NZ_LDRB01000061.1"/>
</dbReference>
<organism evidence="1 2">
    <name type="scientific">Curtobacterium oceanosedimentum</name>
    <dbReference type="NCBI Taxonomy" id="465820"/>
    <lineage>
        <taxon>Bacteria</taxon>
        <taxon>Bacillati</taxon>
        <taxon>Actinomycetota</taxon>
        <taxon>Actinomycetes</taxon>
        <taxon>Micrococcales</taxon>
        <taxon>Microbacteriaceae</taxon>
        <taxon>Curtobacterium</taxon>
    </lineage>
</organism>
<evidence type="ECO:0000313" key="1">
    <source>
        <dbReference type="EMBL" id="KTR39032.1"/>
    </source>
</evidence>
<proteinExistence type="predicted"/>
<protein>
    <submittedName>
        <fullName evidence="1">Uncharacterized protein</fullName>
    </submittedName>
</protein>
<name>A0ABR5S5G8_9MICO</name>
<accession>A0ABR5S5G8</accession>
<evidence type="ECO:0000313" key="2">
    <source>
        <dbReference type="Proteomes" id="UP000078335"/>
    </source>
</evidence>
<sequence>MSRHATTVTRAQRRRVELVTIAAGVAAAVVLALSFSGTLSVFTQAFVHGTNTVSTSTIRIVETAADGSPGACTTAADGTASCTDPDLYGGGSLRPGESSTTQTISFANTGTATPTGFRLTGGPCTTAPTSGSDLCSQLVVKMTWRGADVLPASTTPAFLAANAVTLPNPPAAGERIPLTVQVSLPGGATAPTSGVTLAQALTFTFSA</sequence>
<gene>
    <name evidence="1" type="ORF">NS263_11445</name>
</gene>
<dbReference type="EMBL" id="LDRB01000061">
    <property type="protein sequence ID" value="KTR39032.1"/>
    <property type="molecule type" value="Genomic_DNA"/>
</dbReference>
<dbReference type="Proteomes" id="UP000078335">
    <property type="component" value="Unassembled WGS sequence"/>
</dbReference>
<keyword evidence="2" id="KW-1185">Reference proteome</keyword>
<comment type="caution">
    <text evidence="1">The sequence shown here is derived from an EMBL/GenBank/DDBJ whole genome shotgun (WGS) entry which is preliminary data.</text>
</comment>